<accession>A0ABT9A4D4</accession>
<evidence type="ECO:0000313" key="4">
    <source>
        <dbReference type="Proteomes" id="UP001176468"/>
    </source>
</evidence>
<dbReference type="PANTHER" id="PTHR35894:SF5">
    <property type="entry name" value="MU-LIKE PROPHAGE FLUMU DNA TRANSPOSITION PROTEIN B"/>
    <property type="match status" value="1"/>
</dbReference>
<dbReference type="PANTHER" id="PTHR35894">
    <property type="entry name" value="GENERAL SECRETION PATHWAY PROTEIN A-RELATED"/>
    <property type="match status" value="1"/>
</dbReference>
<keyword evidence="1" id="KW-0175">Coiled coil</keyword>
<keyword evidence="4" id="KW-1185">Reference proteome</keyword>
<dbReference type="Proteomes" id="UP001176468">
    <property type="component" value="Unassembled WGS sequence"/>
</dbReference>
<dbReference type="InterPro" id="IPR052026">
    <property type="entry name" value="ExeA_AAA_ATPase_DNA-bind"/>
</dbReference>
<feature type="coiled-coil region" evidence="1">
    <location>
        <begin position="470"/>
        <end position="497"/>
    </location>
</feature>
<evidence type="ECO:0000256" key="1">
    <source>
        <dbReference type="SAM" id="Coils"/>
    </source>
</evidence>
<comment type="caution">
    <text evidence="3">The sequence shown here is derived from an EMBL/GenBank/DDBJ whole genome shotgun (WGS) entry which is preliminary data.</text>
</comment>
<evidence type="ECO:0000313" key="3">
    <source>
        <dbReference type="EMBL" id="MDO7844292.1"/>
    </source>
</evidence>
<dbReference type="RefSeq" id="WP_304562692.1">
    <property type="nucleotide sequence ID" value="NZ_JAUQSZ010000015.1"/>
</dbReference>
<organism evidence="3 4">
    <name type="scientific">Sphingomonas immobilis</name>
    <dbReference type="NCBI Taxonomy" id="3063997"/>
    <lineage>
        <taxon>Bacteria</taxon>
        <taxon>Pseudomonadati</taxon>
        <taxon>Pseudomonadota</taxon>
        <taxon>Alphaproteobacteria</taxon>
        <taxon>Sphingomonadales</taxon>
        <taxon>Sphingomonadaceae</taxon>
        <taxon>Sphingomonas</taxon>
    </lineage>
</organism>
<dbReference type="InterPro" id="IPR003593">
    <property type="entry name" value="AAA+_ATPase"/>
</dbReference>
<dbReference type="SUPFAM" id="SSF52540">
    <property type="entry name" value="P-loop containing nucleoside triphosphate hydrolases"/>
    <property type="match status" value="1"/>
</dbReference>
<feature type="domain" description="AAA+ ATPase" evidence="2">
    <location>
        <begin position="42"/>
        <end position="216"/>
    </location>
</feature>
<dbReference type="Pfam" id="PF13401">
    <property type="entry name" value="AAA_22"/>
    <property type="match status" value="1"/>
</dbReference>
<dbReference type="Gene3D" id="3.40.50.300">
    <property type="entry name" value="P-loop containing nucleotide triphosphate hydrolases"/>
    <property type="match status" value="1"/>
</dbReference>
<dbReference type="InterPro" id="IPR027417">
    <property type="entry name" value="P-loop_NTPase"/>
</dbReference>
<gene>
    <name evidence="3" type="ORF">Q5H94_18330</name>
</gene>
<reference evidence="3" key="1">
    <citation type="submission" date="2023-07" db="EMBL/GenBank/DDBJ databases">
        <authorList>
            <person name="Kim M.K."/>
        </authorList>
    </citation>
    <scope>NUCLEOTIDE SEQUENCE</scope>
    <source>
        <strain evidence="3">CA1-15</strain>
    </source>
</reference>
<dbReference type="SMART" id="SM00382">
    <property type="entry name" value="AAA"/>
    <property type="match status" value="1"/>
</dbReference>
<evidence type="ECO:0000259" key="2">
    <source>
        <dbReference type="SMART" id="SM00382"/>
    </source>
</evidence>
<name>A0ABT9A4D4_9SPHN</name>
<dbReference type="EMBL" id="JAUQSZ010000015">
    <property type="protein sequence ID" value="MDO7844292.1"/>
    <property type="molecule type" value="Genomic_DNA"/>
</dbReference>
<sequence>MYEDHYGLSGRPFQLTPDPRFWFDTATHRKAMSYLGYGLSQGEGFIVITGDVGAGKTTLVGHLMAKIDRDRLNVIKIVSTQIEADDLLRMVATGLEIASDGMTKSQLLTAIERGLHATARGGRRTLLIVDEAQALPVSSLEELRMLSNFQAGGHALLQIFLLGQPEFRERLHGSERLEQLRQRVIAVHHLDPMGPEEVAPYMQHRLSVVGWTGRPGFTEDAYAAIHAGSDGIPRRLNQLAGRVLLYGAIEQLDTIDAGTVEAVIADIAGDAPERVAAPAPLRIVQSEDAPLPMTPAPLAVELPHEAAPELLARIESLEESVAETPTGLMEAIASIEARLENVSAGPRVDRGLLARLTSLEKAAANPPRTDPAVEARLAAYESRAEQIALAAFDIDEGLRLQMAMLEERIERAATVQPSIDPDFVAHVATLHARVAELEARPSDLSPQLKARIASIEERIDDAVIGASNGDMDARARIASLEARVEEQEAALRRVLTLLVDWVEGDQSGDRARHLR</sequence>
<dbReference type="InterPro" id="IPR049945">
    <property type="entry name" value="AAA_22"/>
</dbReference>
<proteinExistence type="predicted"/>
<protein>
    <submittedName>
        <fullName evidence="3">AAA family ATPase</fullName>
    </submittedName>
</protein>